<dbReference type="NCBIfam" id="NF040692">
    <property type="entry name" value="recomb_assoc"/>
    <property type="match status" value="1"/>
</dbReference>
<evidence type="ECO:0000313" key="1">
    <source>
        <dbReference type="EMBL" id="RMU38448.1"/>
    </source>
</evidence>
<name>A0A3M5TZT1_9PSED</name>
<proteinExistence type="predicted"/>
<dbReference type="InterPro" id="IPR048061">
    <property type="entry name" value="GmtX-like"/>
</dbReference>
<organism evidence="1 2">
    <name type="scientific">Pseudomonas avellanae</name>
    <dbReference type="NCBI Taxonomy" id="46257"/>
    <lineage>
        <taxon>Bacteria</taxon>
        <taxon>Pseudomonadati</taxon>
        <taxon>Pseudomonadota</taxon>
        <taxon>Gammaproteobacteria</taxon>
        <taxon>Pseudomonadales</taxon>
        <taxon>Pseudomonadaceae</taxon>
        <taxon>Pseudomonas</taxon>
    </lineage>
</organism>
<protein>
    <submittedName>
        <fullName evidence="1">Uncharacterized protein</fullName>
    </submittedName>
</protein>
<dbReference type="EMBL" id="RBTX01000161">
    <property type="protein sequence ID" value="RMU38448.1"/>
    <property type="molecule type" value="Genomic_DNA"/>
</dbReference>
<comment type="caution">
    <text evidence="1">The sequence shown here is derived from an EMBL/GenBank/DDBJ whole genome shotgun (WGS) entry which is preliminary data.</text>
</comment>
<dbReference type="AlphaFoldDB" id="A0A3M5TZT1"/>
<evidence type="ECO:0000313" key="2">
    <source>
        <dbReference type="Proteomes" id="UP000281514"/>
    </source>
</evidence>
<sequence length="198" mass="22130">MTPEEMLALLCEKNPKQRASLEAIFEVCQEIVTDKSTDFSYANVARLGESRKVPKAQSIANSTGDNYKALIKCFANSAASRKKPKRPRRGDAWADEIQDPQLRLLVQQTLVELAEAQAALKEIHPPGKVIRIDDRAGSAPDFKLNSLERRALEYLRSKDFLNDFKLQHGDVGDVLDQKGRAVFKPGTLDALEKVLKLL</sequence>
<accession>A0A3M5TZT1</accession>
<reference evidence="1 2" key="1">
    <citation type="submission" date="2018-08" db="EMBL/GenBank/DDBJ databases">
        <title>Recombination of ecologically and evolutionarily significant loci maintains genetic cohesion in the Pseudomonas syringae species complex.</title>
        <authorList>
            <person name="Dillon M."/>
            <person name="Thakur S."/>
            <person name="Almeida R.N.D."/>
            <person name="Weir B.S."/>
            <person name="Guttman D.S."/>
        </authorList>
    </citation>
    <scope>NUCLEOTIDE SEQUENCE [LARGE SCALE GENOMIC DNA]</scope>
    <source>
        <strain evidence="1 2">ICMP 9749</strain>
    </source>
</reference>
<dbReference type="RefSeq" id="WP_005622282.1">
    <property type="nucleotide sequence ID" value="NZ_BMNO01000097.1"/>
</dbReference>
<dbReference type="Proteomes" id="UP000281514">
    <property type="component" value="Unassembled WGS sequence"/>
</dbReference>
<gene>
    <name evidence="1" type="ORF">ALP32_103430</name>
</gene>